<evidence type="ECO:0000313" key="1">
    <source>
        <dbReference type="EMBL" id="KAL3324311.1"/>
    </source>
</evidence>
<dbReference type="EMBL" id="JBJKTR010000023">
    <property type="protein sequence ID" value="KAL3324311.1"/>
    <property type="molecule type" value="Genomic_DNA"/>
</dbReference>
<protein>
    <submittedName>
        <fullName evidence="1">Uncharacterized protein</fullName>
    </submittedName>
</protein>
<reference evidence="1 2" key="1">
    <citation type="submission" date="2024-05" db="EMBL/GenBank/DDBJ databases">
        <title>De novo assembly of an allotetraploid wild potato.</title>
        <authorList>
            <person name="Hosaka A.J."/>
        </authorList>
    </citation>
    <scope>NUCLEOTIDE SEQUENCE [LARGE SCALE GENOMIC DNA]</scope>
    <source>
        <tissue evidence="1">Young leaves</tissue>
    </source>
</reference>
<keyword evidence="2" id="KW-1185">Reference proteome</keyword>
<gene>
    <name evidence="1" type="ORF">AABB24_038476</name>
</gene>
<proteinExistence type="predicted"/>
<name>A0ABD2R063_9SOLN</name>
<organism evidence="1 2">
    <name type="scientific">Solanum stoloniferum</name>
    <dbReference type="NCBI Taxonomy" id="62892"/>
    <lineage>
        <taxon>Eukaryota</taxon>
        <taxon>Viridiplantae</taxon>
        <taxon>Streptophyta</taxon>
        <taxon>Embryophyta</taxon>
        <taxon>Tracheophyta</taxon>
        <taxon>Spermatophyta</taxon>
        <taxon>Magnoliopsida</taxon>
        <taxon>eudicotyledons</taxon>
        <taxon>Gunneridae</taxon>
        <taxon>Pentapetalae</taxon>
        <taxon>asterids</taxon>
        <taxon>lamiids</taxon>
        <taxon>Solanales</taxon>
        <taxon>Solanaceae</taxon>
        <taxon>Solanoideae</taxon>
        <taxon>Solaneae</taxon>
        <taxon>Solanum</taxon>
    </lineage>
</organism>
<comment type="caution">
    <text evidence="1">The sequence shown here is derived from an EMBL/GenBank/DDBJ whole genome shotgun (WGS) entry which is preliminary data.</text>
</comment>
<evidence type="ECO:0000313" key="2">
    <source>
        <dbReference type="Proteomes" id="UP001627284"/>
    </source>
</evidence>
<dbReference type="InterPro" id="IPR055294">
    <property type="entry name" value="FBL60-like"/>
</dbReference>
<sequence length="128" mass="15182">MASQCSSRLGNEVEETLDHISLMPKDVVASCVLSKRWIYLWNSIYNLLFSNRNYTEVENFISFVDRVLTCFKIKKFQLYLYYTSHWNCELKISRWISLAVEREVEDILLCSHDANLTYVLRIASDYLH</sequence>
<dbReference type="PANTHER" id="PTHR31293">
    <property type="entry name" value="RNI-LIKE SUPERFAMILY PROTEIN"/>
    <property type="match status" value="1"/>
</dbReference>
<dbReference type="PANTHER" id="PTHR31293:SF12">
    <property type="entry name" value="RNI-LIKE SUPERFAMILY PROTEIN"/>
    <property type="match status" value="1"/>
</dbReference>
<dbReference type="AlphaFoldDB" id="A0ABD2R063"/>
<dbReference type="Proteomes" id="UP001627284">
    <property type="component" value="Unassembled WGS sequence"/>
</dbReference>
<accession>A0ABD2R063</accession>